<dbReference type="GO" id="GO:0008525">
    <property type="term" value="F:phosphatidylcholine transporter activity"/>
    <property type="evidence" value="ECO:0007669"/>
    <property type="project" value="TreeGrafter"/>
</dbReference>
<dbReference type="GO" id="GO:0071944">
    <property type="term" value="C:cell periphery"/>
    <property type="evidence" value="ECO:0007669"/>
    <property type="project" value="UniProtKB-ARBA"/>
</dbReference>
<dbReference type="InterPro" id="IPR055261">
    <property type="entry name" value="PI_transfer_N"/>
</dbReference>
<feature type="domain" description="Phosphatidylinositol transfer protein N-terminal" evidence="1">
    <location>
        <begin position="1"/>
        <end position="238"/>
    </location>
</feature>
<evidence type="ECO:0000259" key="1">
    <source>
        <dbReference type="Pfam" id="PF02121"/>
    </source>
</evidence>
<dbReference type="SUPFAM" id="SSF55961">
    <property type="entry name" value="Bet v1-like"/>
    <property type="match status" value="1"/>
</dbReference>
<reference evidence="3" key="1">
    <citation type="submission" date="2024-04" db="EMBL/GenBank/DDBJ databases">
        <title>Salinicola lusitanus LLJ914,a marine bacterium isolated from the Okinawa Trough.</title>
        <authorList>
            <person name="Li J."/>
        </authorList>
    </citation>
    <scope>NUCLEOTIDE SEQUENCE [LARGE SCALE GENOMIC DNA]</scope>
</reference>
<dbReference type="Pfam" id="PF02121">
    <property type="entry name" value="IP_trans"/>
    <property type="match status" value="1"/>
</dbReference>
<comment type="caution">
    <text evidence="2">The sequence shown here is derived from an EMBL/GenBank/DDBJ whole genome shotgun (WGS) entry which is preliminary data.</text>
</comment>
<name>A0AAW0MRS8_9GOBI</name>
<protein>
    <recommendedName>
        <fullName evidence="1">Phosphatidylinositol transfer protein N-terminal domain-containing protein</fullName>
    </recommendedName>
</protein>
<dbReference type="FunFam" id="3.30.530.20:FF:000028">
    <property type="entry name" value="Phosphatidylinositol transfer protein 5"/>
    <property type="match status" value="1"/>
</dbReference>
<keyword evidence="3" id="KW-1185">Reference proteome</keyword>
<evidence type="ECO:0000313" key="2">
    <source>
        <dbReference type="EMBL" id="KAK7882810.1"/>
    </source>
</evidence>
<dbReference type="PANTHER" id="PTHR10658">
    <property type="entry name" value="PHOSPHATIDYLINOSITOL TRANSFER PROTEIN"/>
    <property type="match status" value="1"/>
</dbReference>
<dbReference type="GO" id="GO:0008526">
    <property type="term" value="F:phosphatidylinositol transfer activity"/>
    <property type="evidence" value="ECO:0007669"/>
    <property type="project" value="TreeGrafter"/>
</dbReference>
<evidence type="ECO:0000313" key="3">
    <source>
        <dbReference type="Proteomes" id="UP001460270"/>
    </source>
</evidence>
<proteinExistence type="predicted"/>
<dbReference type="PANTHER" id="PTHR10658:SF11">
    <property type="entry name" value="VIBRATOR, ISOFORM B"/>
    <property type="match status" value="1"/>
</dbReference>
<dbReference type="EMBL" id="JBBPFD010000021">
    <property type="protein sequence ID" value="KAK7882810.1"/>
    <property type="molecule type" value="Genomic_DNA"/>
</dbReference>
<accession>A0AAW0MRS8</accession>
<dbReference type="GO" id="GO:0031210">
    <property type="term" value="F:phosphatidylcholine binding"/>
    <property type="evidence" value="ECO:0007669"/>
    <property type="project" value="TreeGrafter"/>
</dbReference>
<dbReference type="GO" id="GO:0035091">
    <property type="term" value="F:phosphatidylinositol binding"/>
    <property type="evidence" value="ECO:0007669"/>
    <property type="project" value="TreeGrafter"/>
</dbReference>
<dbReference type="PRINTS" id="PR00391">
    <property type="entry name" value="PITRANSFER"/>
</dbReference>
<dbReference type="AlphaFoldDB" id="A0AAW0MRS8"/>
<dbReference type="InterPro" id="IPR001666">
    <property type="entry name" value="PI_transfer"/>
</dbReference>
<dbReference type="InterPro" id="IPR023393">
    <property type="entry name" value="START-like_dom_sf"/>
</dbReference>
<dbReference type="GO" id="GO:0005737">
    <property type="term" value="C:cytoplasm"/>
    <property type="evidence" value="ECO:0007669"/>
    <property type="project" value="UniProtKB-ARBA"/>
</dbReference>
<sequence length="254" mass="29434">MVIEEYRIILPVSVEEYQVGQLYAVAEASKGETGGGEGVEILKNEPYKNGDEEGQFTHKIYHLQSKVPRWVRNLAPKGSLELHEEAWNAYPYCKTVLKSPYMGARFSIEIITWHKPDMGTIENVHNLSEEELKNRKVTYIDIAADLKEAKDYKEDEDPTKYKSQKTGRGPLTTGWQKALEADTETPHMCAYKLVKAEFKVFGFQSRVEKLIMNMEERLFTTFHRKLFCTLDNWHGMTWTTSESWRRGPRLNSMS</sequence>
<gene>
    <name evidence="2" type="ORF">WMY93_028984</name>
</gene>
<dbReference type="Gene3D" id="3.30.530.20">
    <property type="match status" value="1"/>
</dbReference>
<dbReference type="Proteomes" id="UP001460270">
    <property type="component" value="Unassembled WGS sequence"/>
</dbReference>
<organism evidence="2 3">
    <name type="scientific">Mugilogobius chulae</name>
    <name type="common">yellowstripe goby</name>
    <dbReference type="NCBI Taxonomy" id="88201"/>
    <lineage>
        <taxon>Eukaryota</taxon>
        <taxon>Metazoa</taxon>
        <taxon>Chordata</taxon>
        <taxon>Craniata</taxon>
        <taxon>Vertebrata</taxon>
        <taxon>Euteleostomi</taxon>
        <taxon>Actinopterygii</taxon>
        <taxon>Neopterygii</taxon>
        <taxon>Teleostei</taxon>
        <taxon>Neoteleostei</taxon>
        <taxon>Acanthomorphata</taxon>
        <taxon>Gobiaria</taxon>
        <taxon>Gobiiformes</taxon>
        <taxon>Gobioidei</taxon>
        <taxon>Gobiidae</taxon>
        <taxon>Gobionellinae</taxon>
        <taxon>Mugilogobius</taxon>
    </lineage>
</organism>